<comment type="caution">
    <text evidence="2">The sequence shown here is derived from an EMBL/GenBank/DDBJ whole genome shotgun (WGS) entry which is preliminary data.</text>
</comment>
<feature type="region of interest" description="Disordered" evidence="1">
    <location>
        <begin position="137"/>
        <end position="220"/>
    </location>
</feature>
<accession>A0A8J4BJ10</accession>
<proteinExistence type="predicted"/>
<evidence type="ECO:0000256" key="1">
    <source>
        <dbReference type="SAM" id="MobiDB-lite"/>
    </source>
</evidence>
<dbReference type="Proteomes" id="UP000747399">
    <property type="component" value="Unassembled WGS sequence"/>
</dbReference>
<dbReference type="EMBL" id="BNCO01000052">
    <property type="protein sequence ID" value="GIL62675.1"/>
    <property type="molecule type" value="Genomic_DNA"/>
</dbReference>
<feature type="compositionally biased region" description="Low complexity" evidence="1">
    <location>
        <begin position="188"/>
        <end position="210"/>
    </location>
</feature>
<feature type="non-terminal residue" evidence="2">
    <location>
        <position position="278"/>
    </location>
</feature>
<feature type="compositionally biased region" description="Low complexity" evidence="1">
    <location>
        <begin position="150"/>
        <end position="164"/>
    </location>
</feature>
<organism evidence="2 3">
    <name type="scientific">Volvox africanus</name>
    <dbReference type="NCBI Taxonomy" id="51714"/>
    <lineage>
        <taxon>Eukaryota</taxon>
        <taxon>Viridiplantae</taxon>
        <taxon>Chlorophyta</taxon>
        <taxon>core chlorophytes</taxon>
        <taxon>Chlorophyceae</taxon>
        <taxon>CS clade</taxon>
        <taxon>Chlamydomonadales</taxon>
        <taxon>Volvocaceae</taxon>
        <taxon>Volvox</taxon>
    </lineage>
</organism>
<evidence type="ECO:0000313" key="3">
    <source>
        <dbReference type="Proteomes" id="UP000747399"/>
    </source>
</evidence>
<reference evidence="2" key="1">
    <citation type="journal article" date="2021" name="Proc. Natl. Acad. Sci. U.S.A.">
        <title>Three genomes in the algal genus Volvox reveal the fate of a haploid sex-determining region after a transition to homothallism.</title>
        <authorList>
            <person name="Yamamoto K."/>
            <person name="Hamaji T."/>
            <person name="Kawai-Toyooka H."/>
            <person name="Matsuzaki R."/>
            <person name="Takahashi F."/>
            <person name="Nishimura Y."/>
            <person name="Kawachi M."/>
            <person name="Noguchi H."/>
            <person name="Minakuchi Y."/>
            <person name="Umen J.G."/>
            <person name="Toyoda A."/>
            <person name="Nozaki H."/>
        </authorList>
    </citation>
    <scope>NUCLEOTIDE SEQUENCE</scope>
    <source>
        <strain evidence="2">NIES-3780</strain>
    </source>
</reference>
<protein>
    <submittedName>
        <fullName evidence="2">Uncharacterized protein</fullName>
    </submittedName>
</protein>
<evidence type="ECO:0000313" key="2">
    <source>
        <dbReference type="EMBL" id="GIL62675.1"/>
    </source>
</evidence>
<keyword evidence="3" id="KW-1185">Reference proteome</keyword>
<gene>
    <name evidence="2" type="ORF">Vafri_16856</name>
</gene>
<dbReference type="AlphaFoldDB" id="A0A8J4BJ10"/>
<name>A0A8J4BJ10_9CHLO</name>
<sequence>MRYCCAGKTESHTHLYDPLEVVDADEPSYPQPASTSITWAVRRPQLGHNSFHVPMECHRRRDWAVRKPQAAGPPRSPAPTRDAPIHHGWAYRQNVDPQQILEGGALSHKIVLYHNPLSDWASGTACSRLRGRGASPNAQVDLGALPGTDESAGGSAQAAASRQEGGYGKASRKTLQQQQKPPLPPQPAGQQQEQQQQEQQQQGPQQQTPTPSWPPTRQALPYSVPTLAIGDVFLSCNTVAGLEHADDWDLGGAADSGGRSIVRRSADVGSAGAEAEAG</sequence>